<dbReference type="HOGENOM" id="CLU_000960_25_3_1"/>
<dbReference type="EMBL" id="KN832886">
    <property type="protein sequence ID" value="KIM95609.1"/>
    <property type="molecule type" value="Genomic_DNA"/>
</dbReference>
<feature type="transmembrane region" description="Helical" evidence="6">
    <location>
        <begin position="92"/>
        <end position="113"/>
    </location>
</feature>
<dbReference type="InterPro" id="IPR020846">
    <property type="entry name" value="MFS_dom"/>
</dbReference>
<evidence type="ECO:0000313" key="8">
    <source>
        <dbReference type="EMBL" id="KIM95609.1"/>
    </source>
</evidence>
<feature type="transmembrane region" description="Helical" evidence="6">
    <location>
        <begin position="305"/>
        <end position="322"/>
    </location>
</feature>
<evidence type="ECO:0000256" key="1">
    <source>
        <dbReference type="ARBA" id="ARBA00004141"/>
    </source>
</evidence>
<feature type="transmembrane region" description="Helical" evidence="6">
    <location>
        <begin position="224"/>
        <end position="243"/>
    </location>
</feature>
<feature type="transmembrane region" description="Helical" evidence="6">
    <location>
        <begin position="36"/>
        <end position="59"/>
    </location>
</feature>
<dbReference type="Gene3D" id="1.20.1250.20">
    <property type="entry name" value="MFS general substrate transporter like domains"/>
    <property type="match status" value="1"/>
</dbReference>
<dbReference type="Proteomes" id="UP000054321">
    <property type="component" value="Unassembled WGS sequence"/>
</dbReference>
<dbReference type="Pfam" id="PF06609">
    <property type="entry name" value="TRI12"/>
    <property type="match status" value="1"/>
</dbReference>
<dbReference type="AlphaFoldDB" id="A0A0C3GWK8"/>
<feature type="transmembrane region" description="Helical" evidence="6">
    <location>
        <begin position="264"/>
        <end position="285"/>
    </location>
</feature>
<dbReference type="InterPro" id="IPR005829">
    <property type="entry name" value="Sugar_transporter_CS"/>
</dbReference>
<protein>
    <recommendedName>
        <fullName evidence="7">Major facilitator superfamily (MFS) profile domain-containing protein</fullName>
    </recommendedName>
</protein>
<dbReference type="InterPro" id="IPR036259">
    <property type="entry name" value="MFS_trans_sf"/>
</dbReference>
<feature type="transmembrane region" description="Helical" evidence="6">
    <location>
        <begin position="125"/>
        <end position="145"/>
    </location>
</feature>
<keyword evidence="4 6" id="KW-1133">Transmembrane helix</keyword>
<keyword evidence="2" id="KW-0813">Transport</keyword>
<accession>A0A0C3GWK8</accession>
<evidence type="ECO:0000256" key="3">
    <source>
        <dbReference type="ARBA" id="ARBA00022692"/>
    </source>
</evidence>
<evidence type="ECO:0000256" key="5">
    <source>
        <dbReference type="ARBA" id="ARBA00023136"/>
    </source>
</evidence>
<dbReference type="InterPro" id="IPR010573">
    <property type="entry name" value="MFS_Str1/Tri12-like"/>
</dbReference>
<name>A0A0C3GWK8_OIDMZ</name>
<dbReference type="PROSITE" id="PS00216">
    <property type="entry name" value="SUGAR_TRANSPORT_1"/>
    <property type="match status" value="1"/>
</dbReference>
<evidence type="ECO:0000256" key="4">
    <source>
        <dbReference type="ARBA" id="ARBA00022989"/>
    </source>
</evidence>
<reference evidence="8 9" key="1">
    <citation type="submission" date="2014-04" db="EMBL/GenBank/DDBJ databases">
        <authorList>
            <consortium name="DOE Joint Genome Institute"/>
            <person name="Kuo A."/>
            <person name="Martino E."/>
            <person name="Perotto S."/>
            <person name="Kohler A."/>
            <person name="Nagy L.G."/>
            <person name="Floudas D."/>
            <person name="Copeland A."/>
            <person name="Barry K.W."/>
            <person name="Cichocki N."/>
            <person name="Veneault-Fourrey C."/>
            <person name="LaButti K."/>
            <person name="Lindquist E.A."/>
            <person name="Lipzen A."/>
            <person name="Lundell T."/>
            <person name="Morin E."/>
            <person name="Murat C."/>
            <person name="Sun H."/>
            <person name="Tunlid A."/>
            <person name="Henrissat B."/>
            <person name="Grigoriev I.V."/>
            <person name="Hibbett D.S."/>
            <person name="Martin F."/>
            <person name="Nordberg H.P."/>
            <person name="Cantor M.N."/>
            <person name="Hua S.X."/>
        </authorList>
    </citation>
    <scope>NUCLEOTIDE SEQUENCE [LARGE SCALE GENOMIC DNA]</scope>
    <source>
        <strain evidence="8 9">Zn</strain>
    </source>
</reference>
<feature type="transmembrane region" description="Helical" evidence="6">
    <location>
        <begin position="151"/>
        <end position="173"/>
    </location>
</feature>
<evidence type="ECO:0000256" key="6">
    <source>
        <dbReference type="SAM" id="Phobius"/>
    </source>
</evidence>
<dbReference type="GO" id="GO:0005886">
    <property type="term" value="C:plasma membrane"/>
    <property type="evidence" value="ECO:0007669"/>
    <property type="project" value="TreeGrafter"/>
</dbReference>
<dbReference type="PANTHER" id="PTHR23501:SF109">
    <property type="entry name" value="MAJOR FACILITATOR SUPERFAMILY (MFS) PROFILE DOMAIN-CONTAINING PROTEIN-RELATED"/>
    <property type="match status" value="1"/>
</dbReference>
<dbReference type="GO" id="GO:0022857">
    <property type="term" value="F:transmembrane transporter activity"/>
    <property type="evidence" value="ECO:0007669"/>
    <property type="project" value="InterPro"/>
</dbReference>
<gene>
    <name evidence="8" type="ORF">OIDMADRAFT_44979</name>
</gene>
<keyword evidence="5 6" id="KW-0472">Membrane</keyword>
<evidence type="ECO:0000256" key="2">
    <source>
        <dbReference type="ARBA" id="ARBA00022448"/>
    </source>
</evidence>
<evidence type="ECO:0000313" key="9">
    <source>
        <dbReference type="Proteomes" id="UP000054321"/>
    </source>
</evidence>
<sequence>MTVLGCSFALAGAHIAPLLYLTLTTAISLELNAPSLTIWLFTAGMVAAGALAPFVGPLADMFGRRVLFIIGLVLSISGAIICSTTPTAPSFIAGQCLLGLGAVIQELLAIAVVAESVPTTKRSLYAALILCTIIPWSPGTLYANWISDSNWRWIGCALASWNLLTMIIIAAFYHPPPRINSLGLSRREMVRRIDFVGGVLSTAGLVFVLVGLNSGGRSHPWRSAYVLGFLALGTCFMVVFGLWEWFGTRYPLFPRRIIHAPRPFFCILLVIFTAGINYIPLVVFWPIESISVYGLGRHQTGVSTLPIGMGILGGAILSALLISIFKRRIMLVMSFFCMLQTVASAFLVLIRPHDIRSAWAPIVLALIGVGGVLVPNQVVITVITPDDLIATVTALTVGLRAQAQVVGLTIYYNRFIYEVTRNAYKDILPAMISIRVYNTTVITDMVTGLTSVPFDQYAQRIPQLSIPANYELVKEATIQCFSKSFILVYYITIAFGVVACIAAVCMGDIFEYLDNHVAVVL</sequence>
<feature type="transmembrane region" description="Helical" evidence="6">
    <location>
        <begin position="193"/>
        <end position="212"/>
    </location>
</feature>
<dbReference type="OrthoDB" id="4139357at2759"/>
<organism evidence="8 9">
    <name type="scientific">Oidiodendron maius (strain Zn)</name>
    <dbReference type="NCBI Taxonomy" id="913774"/>
    <lineage>
        <taxon>Eukaryota</taxon>
        <taxon>Fungi</taxon>
        <taxon>Dikarya</taxon>
        <taxon>Ascomycota</taxon>
        <taxon>Pezizomycotina</taxon>
        <taxon>Leotiomycetes</taxon>
        <taxon>Leotiomycetes incertae sedis</taxon>
        <taxon>Myxotrichaceae</taxon>
        <taxon>Oidiodendron</taxon>
    </lineage>
</organism>
<dbReference type="PROSITE" id="PS50850">
    <property type="entry name" value="MFS"/>
    <property type="match status" value="1"/>
</dbReference>
<dbReference type="PANTHER" id="PTHR23501">
    <property type="entry name" value="MAJOR FACILITATOR SUPERFAMILY"/>
    <property type="match status" value="1"/>
</dbReference>
<reference evidence="9" key="2">
    <citation type="submission" date="2015-01" db="EMBL/GenBank/DDBJ databases">
        <title>Evolutionary Origins and Diversification of the Mycorrhizal Mutualists.</title>
        <authorList>
            <consortium name="DOE Joint Genome Institute"/>
            <consortium name="Mycorrhizal Genomics Consortium"/>
            <person name="Kohler A."/>
            <person name="Kuo A."/>
            <person name="Nagy L.G."/>
            <person name="Floudas D."/>
            <person name="Copeland A."/>
            <person name="Barry K.W."/>
            <person name="Cichocki N."/>
            <person name="Veneault-Fourrey C."/>
            <person name="LaButti K."/>
            <person name="Lindquist E.A."/>
            <person name="Lipzen A."/>
            <person name="Lundell T."/>
            <person name="Morin E."/>
            <person name="Murat C."/>
            <person name="Riley R."/>
            <person name="Ohm R."/>
            <person name="Sun H."/>
            <person name="Tunlid A."/>
            <person name="Henrissat B."/>
            <person name="Grigoriev I.V."/>
            <person name="Hibbett D.S."/>
            <person name="Martin F."/>
        </authorList>
    </citation>
    <scope>NUCLEOTIDE SEQUENCE [LARGE SCALE GENOMIC DNA]</scope>
    <source>
        <strain evidence="9">Zn</strain>
    </source>
</reference>
<keyword evidence="3 6" id="KW-0812">Transmembrane</keyword>
<proteinExistence type="predicted"/>
<feature type="domain" description="Major facilitator superfamily (MFS) profile" evidence="7">
    <location>
        <begin position="1"/>
        <end position="521"/>
    </location>
</feature>
<feature type="transmembrane region" description="Helical" evidence="6">
    <location>
        <begin position="356"/>
        <end position="374"/>
    </location>
</feature>
<dbReference type="SUPFAM" id="SSF103473">
    <property type="entry name" value="MFS general substrate transporter"/>
    <property type="match status" value="1"/>
</dbReference>
<dbReference type="InParanoid" id="A0A0C3GWK8"/>
<evidence type="ECO:0000259" key="7">
    <source>
        <dbReference type="PROSITE" id="PS50850"/>
    </source>
</evidence>
<feature type="transmembrane region" description="Helical" evidence="6">
    <location>
        <begin position="487"/>
        <end position="510"/>
    </location>
</feature>
<comment type="subcellular location">
    <subcellularLocation>
        <location evidence="1">Membrane</location>
        <topology evidence="1">Multi-pass membrane protein</topology>
    </subcellularLocation>
</comment>
<feature type="transmembrane region" description="Helical" evidence="6">
    <location>
        <begin position="329"/>
        <end position="350"/>
    </location>
</feature>
<keyword evidence="9" id="KW-1185">Reference proteome</keyword>
<feature type="transmembrane region" description="Helical" evidence="6">
    <location>
        <begin position="66"/>
        <end position="86"/>
    </location>
</feature>